<evidence type="ECO:0000256" key="5">
    <source>
        <dbReference type="ARBA" id="ARBA00023237"/>
    </source>
</evidence>
<evidence type="ECO:0008006" key="10">
    <source>
        <dbReference type="Google" id="ProtNLM"/>
    </source>
</evidence>
<keyword evidence="3" id="KW-0732">Signal</keyword>
<comment type="caution">
    <text evidence="8">The sequence shown here is derived from an EMBL/GenBank/DDBJ whole genome shotgun (WGS) entry which is preliminary data.</text>
</comment>
<gene>
    <name evidence="8" type="ORF">GCM10011379_01700</name>
</gene>
<evidence type="ECO:0000256" key="4">
    <source>
        <dbReference type="ARBA" id="ARBA00023136"/>
    </source>
</evidence>
<name>A0A917MQK0_9BACT</name>
<dbReference type="Pfam" id="PF14322">
    <property type="entry name" value="SusD-like_3"/>
    <property type="match status" value="1"/>
</dbReference>
<feature type="domain" description="RagB/SusD" evidence="6">
    <location>
        <begin position="343"/>
        <end position="636"/>
    </location>
</feature>
<comment type="similarity">
    <text evidence="2">Belongs to the SusD family.</text>
</comment>
<dbReference type="GO" id="GO:0009279">
    <property type="term" value="C:cell outer membrane"/>
    <property type="evidence" value="ECO:0007669"/>
    <property type="project" value="UniProtKB-SubCell"/>
</dbReference>
<comment type="subcellular location">
    <subcellularLocation>
        <location evidence="1">Cell outer membrane</location>
    </subcellularLocation>
</comment>
<organism evidence="8 9">
    <name type="scientific">Filimonas zeae</name>
    <dbReference type="NCBI Taxonomy" id="1737353"/>
    <lineage>
        <taxon>Bacteria</taxon>
        <taxon>Pseudomonadati</taxon>
        <taxon>Bacteroidota</taxon>
        <taxon>Chitinophagia</taxon>
        <taxon>Chitinophagales</taxon>
        <taxon>Chitinophagaceae</taxon>
        <taxon>Filimonas</taxon>
    </lineage>
</organism>
<dbReference type="EMBL" id="BMIB01000001">
    <property type="protein sequence ID" value="GGH57236.1"/>
    <property type="molecule type" value="Genomic_DNA"/>
</dbReference>
<evidence type="ECO:0000259" key="6">
    <source>
        <dbReference type="Pfam" id="PF07980"/>
    </source>
</evidence>
<dbReference type="SUPFAM" id="SSF48452">
    <property type="entry name" value="TPR-like"/>
    <property type="match status" value="1"/>
</dbReference>
<keyword evidence="9" id="KW-1185">Reference proteome</keyword>
<dbReference type="InterPro" id="IPR011990">
    <property type="entry name" value="TPR-like_helical_dom_sf"/>
</dbReference>
<keyword evidence="4" id="KW-0472">Membrane</keyword>
<dbReference type="InterPro" id="IPR033985">
    <property type="entry name" value="SusD-like_N"/>
</dbReference>
<evidence type="ECO:0000313" key="8">
    <source>
        <dbReference type="EMBL" id="GGH57236.1"/>
    </source>
</evidence>
<dbReference type="InterPro" id="IPR012944">
    <property type="entry name" value="SusD_RagB_dom"/>
</dbReference>
<accession>A0A917MQK0</accession>
<reference evidence="8" key="1">
    <citation type="journal article" date="2014" name="Int. J. Syst. Evol. Microbiol.">
        <title>Complete genome sequence of Corynebacterium casei LMG S-19264T (=DSM 44701T), isolated from a smear-ripened cheese.</title>
        <authorList>
            <consortium name="US DOE Joint Genome Institute (JGI-PGF)"/>
            <person name="Walter F."/>
            <person name="Albersmeier A."/>
            <person name="Kalinowski J."/>
            <person name="Ruckert C."/>
        </authorList>
    </citation>
    <scope>NUCLEOTIDE SEQUENCE</scope>
    <source>
        <strain evidence="8">CGMCC 1.15290</strain>
    </source>
</reference>
<sequence>MLAGISSCKKYLNVVPDNVATLDNAFKLRVEAEKFLFTCYSYMPKNGDGWYNPAMAGADEIWYPQTDQTTWHAAFRIAQGQQNVSTPLFDEWAGLRKGGNGNTRFDYQKMWAGIRDCNTFIENMSDLTKVPDISSSERERWISEVQFLKAYYHFHMLRMYGPIPLIDQNIPIDAPLENTTVKRMPVDSCVNYIAALLDKSITNLPDRIVNQNTEMGRATKSIVLALKARLLVMAASPLFNGNPDYAGFRDRDGVALFNATYVPAKWERARDAAWAAIQSAESNGAVLYTYQNDVYKLSAETKTQLNIRNAVTQRWNTEHIWGNSQMYFPNESLCMPPMERGSNTDRWALSGLWAPPIKIAKLFYTKNGVPIEEDKTLSFTNYEQLRTATPAEAYQIEPGFVTARLNFDREPRFYADLGFDGGIWYMRDGNSTGSDINTFYVKAKNGEKAGFGHFTNWSETGYFVKKLVSWESTTAGNAAPVWRSYPWPEMRLADLYLLYAEALNEAQPASAQAIVYIDKVRQRAGLKGVAESWSTYSSNPAKYTSQDGLRRIIHRERAIELAFEGQRFWDLRRWKEAAEELNKDITGWTITGKVAETYYKERTVFSQQFNTPRDYFWPIGNFDTRRNPKLVENPGW</sequence>
<evidence type="ECO:0000259" key="7">
    <source>
        <dbReference type="Pfam" id="PF14322"/>
    </source>
</evidence>
<dbReference type="Pfam" id="PF07980">
    <property type="entry name" value="SusD_RagB"/>
    <property type="match status" value="1"/>
</dbReference>
<dbReference type="Proteomes" id="UP000627292">
    <property type="component" value="Unassembled WGS sequence"/>
</dbReference>
<dbReference type="Gene3D" id="1.25.40.390">
    <property type="match status" value="1"/>
</dbReference>
<dbReference type="AlphaFoldDB" id="A0A917MQK0"/>
<evidence type="ECO:0000256" key="2">
    <source>
        <dbReference type="ARBA" id="ARBA00006275"/>
    </source>
</evidence>
<feature type="domain" description="SusD-like N-terminal" evidence="7">
    <location>
        <begin position="100"/>
        <end position="230"/>
    </location>
</feature>
<evidence type="ECO:0000256" key="3">
    <source>
        <dbReference type="ARBA" id="ARBA00022729"/>
    </source>
</evidence>
<protein>
    <recommendedName>
        <fullName evidence="10">Starch-binding associating with outer membrane</fullName>
    </recommendedName>
</protein>
<proteinExistence type="inferred from homology"/>
<keyword evidence="5" id="KW-0998">Cell outer membrane</keyword>
<reference evidence="8" key="2">
    <citation type="submission" date="2020-09" db="EMBL/GenBank/DDBJ databases">
        <authorList>
            <person name="Sun Q."/>
            <person name="Zhou Y."/>
        </authorList>
    </citation>
    <scope>NUCLEOTIDE SEQUENCE</scope>
    <source>
        <strain evidence="8">CGMCC 1.15290</strain>
    </source>
</reference>
<evidence type="ECO:0000313" key="9">
    <source>
        <dbReference type="Proteomes" id="UP000627292"/>
    </source>
</evidence>
<evidence type="ECO:0000256" key="1">
    <source>
        <dbReference type="ARBA" id="ARBA00004442"/>
    </source>
</evidence>